<dbReference type="Pfam" id="PF04325">
    <property type="entry name" value="DUF465"/>
    <property type="match status" value="1"/>
</dbReference>
<dbReference type="InterPro" id="IPR038444">
    <property type="entry name" value="DUF465_sf"/>
</dbReference>
<dbReference type="InterPro" id="IPR007420">
    <property type="entry name" value="DUF465"/>
</dbReference>
<gene>
    <name evidence="1" type="ORF">J3R73_000617</name>
</gene>
<organism evidence="1 2">
    <name type="scientific">Labrys monachus</name>
    <dbReference type="NCBI Taxonomy" id="217067"/>
    <lineage>
        <taxon>Bacteria</taxon>
        <taxon>Pseudomonadati</taxon>
        <taxon>Pseudomonadota</taxon>
        <taxon>Alphaproteobacteria</taxon>
        <taxon>Hyphomicrobiales</taxon>
        <taxon>Xanthobacteraceae</taxon>
        <taxon>Labrys</taxon>
    </lineage>
</organism>
<evidence type="ECO:0000313" key="2">
    <source>
        <dbReference type="Proteomes" id="UP001237448"/>
    </source>
</evidence>
<proteinExistence type="predicted"/>
<reference evidence="1 2" key="1">
    <citation type="submission" date="2023-07" db="EMBL/GenBank/DDBJ databases">
        <title>Genomic Encyclopedia of Type Strains, Phase IV (KMG-IV): sequencing the most valuable type-strain genomes for metagenomic binning, comparative biology and taxonomic classification.</title>
        <authorList>
            <person name="Goeker M."/>
        </authorList>
    </citation>
    <scope>NUCLEOTIDE SEQUENCE [LARGE SCALE GENOMIC DNA]</scope>
    <source>
        <strain evidence="1 2">DSM 5896</strain>
    </source>
</reference>
<dbReference type="RefSeq" id="WP_307422270.1">
    <property type="nucleotide sequence ID" value="NZ_JAUSVK010000001.1"/>
</dbReference>
<dbReference type="Proteomes" id="UP001237448">
    <property type="component" value="Unassembled WGS sequence"/>
</dbReference>
<sequence length="59" mass="6716">MPVQPHLVELERKHHALEVELTTALAHPSSDDLKIAELKRKKLILKDEIEKLKSTGTVH</sequence>
<dbReference type="EMBL" id="JAUSVK010000001">
    <property type="protein sequence ID" value="MDQ0390825.1"/>
    <property type="molecule type" value="Genomic_DNA"/>
</dbReference>
<evidence type="ECO:0008006" key="3">
    <source>
        <dbReference type="Google" id="ProtNLM"/>
    </source>
</evidence>
<evidence type="ECO:0000313" key="1">
    <source>
        <dbReference type="EMBL" id="MDQ0390825.1"/>
    </source>
</evidence>
<protein>
    <recommendedName>
        <fullName evidence="3">DUF465 domain-containing protein</fullName>
    </recommendedName>
</protein>
<dbReference type="Gene3D" id="6.10.280.50">
    <property type="match status" value="1"/>
</dbReference>
<comment type="caution">
    <text evidence="1">The sequence shown here is derived from an EMBL/GenBank/DDBJ whole genome shotgun (WGS) entry which is preliminary data.</text>
</comment>
<accession>A0ABU0F9U2</accession>
<keyword evidence="2" id="KW-1185">Reference proteome</keyword>
<name>A0ABU0F9U2_9HYPH</name>